<evidence type="ECO:0000313" key="1">
    <source>
        <dbReference type="EMBL" id="MBP0057318.1"/>
    </source>
</evidence>
<sequence length="141" mass="16611">MNKKEKNKMINTYDSYVKEPGAITIEQMRKMHENMMLEIGEDEDALELYDDLCNAIFPYADLRAKWHTFSIEEKMDKDSFRTACHDNVILHFNMIARYLKMQGKEVQWREQLGDEKVDKAVRKGIGDFGCYIIFVNSICAR</sequence>
<name>A0ABS3ZJ52_9FIRM</name>
<gene>
    <name evidence="1" type="ORF">JYQ75_07915</name>
</gene>
<dbReference type="EMBL" id="JAFIQO010000115">
    <property type="protein sequence ID" value="MBP0057318.1"/>
    <property type="molecule type" value="Genomic_DNA"/>
</dbReference>
<protein>
    <submittedName>
        <fullName evidence="1">Uncharacterized protein</fullName>
    </submittedName>
</protein>
<evidence type="ECO:0000313" key="2">
    <source>
        <dbReference type="Proteomes" id="UP001315001"/>
    </source>
</evidence>
<dbReference type="Proteomes" id="UP001315001">
    <property type="component" value="Unassembled WGS sequence"/>
</dbReference>
<dbReference type="RefSeq" id="WP_209293528.1">
    <property type="nucleotide sequence ID" value="NZ_JAFIQO010000115.1"/>
</dbReference>
<organism evidence="1 2">
    <name type="scientific">Anaerobutyricum soehngenii</name>
    <dbReference type="NCBI Taxonomy" id="105843"/>
    <lineage>
        <taxon>Bacteria</taxon>
        <taxon>Bacillati</taxon>
        <taxon>Bacillota</taxon>
        <taxon>Clostridia</taxon>
        <taxon>Lachnospirales</taxon>
        <taxon>Lachnospiraceae</taxon>
        <taxon>Anaerobutyricum</taxon>
    </lineage>
</organism>
<reference evidence="1 2" key="1">
    <citation type="submission" date="2021-02" db="EMBL/GenBank/DDBJ databases">
        <title>Lactate utilizing bacteria of the human gut.</title>
        <authorList>
            <person name="Sheridan P.O."/>
        </authorList>
    </citation>
    <scope>NUCLEOTIDE SEQUENCE [LARGE SCALE GENOMIC DNA]</scope>
    <source>
        <strain evidence="1 2">HTF-83D</strain>
    </source>
</reference>
<keyword evidence="2" id="KW-1185">Reference proteome</keyword>
<proteinExistence type="predicted"/>
<comment type="caution">
    <text evidence="1">The sequence shown here is derived from an EMBL/GenBank/DDBJ whole genome shotgun (WGS) entry which is preliminary data.</text>
</comment>
<accession>A0ABS3ZJ52</accession>